<dbReference type="PROSITE" id="PS51257">
    <property type="entry name" value="PROKAR_LIPOPROTEIN"/>
    <property type="match status" value="1"/>
</dbReference>
<sequence length="46" mass="5194">MVMRCFASYYRSESGKMASGTPHTMFFIACWAVERQAGGYAMFCIV</sequence>
<protein>
    <submittedName>
        <fullName evidence="1">Uncharacterized protein</fullName>
    </submittedName>
</protein>
<reference evidence="1 2" key="2">
    <citation type="journal article" date="2013" name="Genome Announc.">
        <title>Genome Sequence of Growth-Improving Paenibacillus mucilaginosus Strain KNP414.</title>
        <authorList>
            <person name="Lu J.J."/>
            <person name="Wang J.F."/>
            <person name="Hu X.F."/>
        </authorList>
    </citation>
    <scope>NUCLEOTIDE SEQUENCE [LARGE SCALE GENOMIC DNA]</scope>
    <source>
        <strain evidence="1 2">KNP414</strain>
    </source>
</reference>
<accession>F8FNH8</accession>
<dbReference type="EMBL" id="CP002869">
    <property type="protein sequence ID" value="AEI39015.1"/>
    <property type="molecule type" value="Genomic_DNA"/>
</dbReference>
<reference evidence="2" key="1">
    <citation type="submission" date="2011-06" db="EMBL/GenBank/DDBJ databases">
        <title>Complete genome sequence of Paenibacillus mucilaginosus KNP414.</title>
        <authorList>
            <person name="Wang J."/>
            <person name="Hu S."/>
            <person name="Hu X."/>
            <person name="Zhang B."/>
            <person name="Dong D."/>
            <person name="Zhang S."/>
            <person name="Zhao K."/>
            <person name="Wu D."/>
        </authorList>
    </citation>
    <scope>NUCLEOTIDE SEQUENCE [LARGE SCALE GENOMIC DNA]</scope>
    <source>
        <strain evidence="2">KNP414</strain>
    </source>
</reference>
<dbReference type="HOGENOM" id="CLU_3186650_0_0_9"/>
<evidence type="ECO:0000313" key="2">
    <source>
        <dbReference type="Proteomes" id="UP000006620"/>
    </source>
</evidence>
<gene>
    <name evidence="1" type="ordered locus">KNP414_00390</name>
</gene>
<proteinExistence type="predicted"/>
<dbReference type="Proteomes" id="UP000006620">
    <property type="component" value="Chromosome"/>
</dbReference>
<dbReference type="KEGG" id="pms:KNP414_00390"/>
<organism evidence="1 2">
    <name type="scientific">Paenibacillus mucilaginosus (strain KNP414)</name>
    <dbReference type="NCBI Taxonomy" id="1036673"/>
    <lineage>
        <taxon>Bacteria</taxon>
        <taxon>Bacillati</taxon>
        <taxon>Bacillota</taxon>
        <taxon>Bacilli</taxon>
        <taxon>Bacillales</taxon>
        <taxon>Paenibacillaceae</taxon>
        <taxon>Paenibacillus</taxon>
    </lineage>
</organism>
<dbReference type="PATRIC" id="fig|1036673.3.peg.343"/>
<evidence type="ECO:0000313" key="1">
    <source>
        <dbReference type="EMBL" id="AEI39015.1"/>
    </source>
</evidence>
<dbReference type="AlphaFoldDB" id="F8FNH8"/>
<name>F8FNH8_PAEMK</name>